<protein>
    <submittedName>
        <fullName evidence="1">Uncharacterized protein</fullName>
    </submittedName>
</protein>
<evidence type="ECO:0000313" key="1">
    <source>
        <dbReference type="EMBL" id="KAJ9095804.1"/>
    </source>
</evidence>
<comment type="caution">
    <text evidence="1">The sequence shown here is derived from an EMBL/GenBank/DDBJ whole genome shotgun (WGS) entry which is preliminary data.</text>
</comment>
<gene>
    <name evidence="1" type="ORF">QFC19_007418</name>
</gene>
<organism evidence="1 2">
    <name type="scientific">Naganishia cerealis</name>
    <dbReference type="NCBI Taxonomy" id="610337"/>
    <lineage>
        <taxon>Eukaryota</taxon>
        <taxon>Fungi</taxon>
        <taxon>Dikarya</taxon>
        <taxon>Basidiomycota</taxon>
        <taxon>Agaricomycotina</taxon>
        <taxon>Tremellomycetes</taxon>
        <taxon>Filobasidiales</taxon>
        <taxon>Filobasidiaceae</taxon>
        <taxon>Naganishia</taxon>
    </lineage>
</organism>
<evidence type="ECO:0000313" key="2">
    <source>
        <dbReference type="Proteomes" id="UP001241377"/>
    </source>
</evidence>
<name>A0ACC2VA10_9TREE</name>
<keyword evidence="2" id="KW-1185">Reference proteome</keyword>
<reference evidence="1" key="1">
    <citation type="submission" date="2023-04" db="EMBL/GenBank/DDBJ databases">
        <title>Draft Genome sequencing of Naganishia species isolated from polar environments using Oxford Nanopore Technology.</title>
        <authorList>
            <person name="Leo P."/>
            <person name="Venkateswaran K."/>
        </authorList>
    </citation>
    <scope>NUCLEOTIDE SEQUENCE</scope>
    <source>
        <strain evidence="1">MNA-CCFEE 5261</strain>
    </source>
</reference>
<dbReference type="Proteomes" id="UP001241377">
    <property type="component" value="Unassembled WGS sequence"/>
</dbReference>
<dbReference type="EMBL" id="JASBWR010000098">
    <property type="protein sequence ID" value="KAJ9095804.1"/>
    <property type="molecule type" value="Genomic_DNA"/>
</dbReference>
<proteinExistence type="predicted"/>
<sequence length="487" mass="54067">MSSEEDSDLGTTHSPIGLLSKNGRLQLEYEQKSGRGRQPTIYPHTLASRASSKTDTDTEDSRLELGLLEGRLHISQGDSSERLPFDLMSMQRRQASSAGCSKLVDADGLDGSNCASPSNVEGSKEVIWAGNNVDELSENWETPHKEGSCSAPRRRQNSQKDKQSVFSRSRVRSHSRHQSPRVRTYNQRQLQQHRTILWREPLPDFDIYKDGIKQLSELLGRGTITSTGILDVYLRQIDKHNDTLRALSALYGLKPTVGMLSRSGIVPFAPHFDTPGPMTKNVWDLALLMDVMQGDDSEDPITLSIERPPRTAQNWHNIDPWKRPGRDLLSKEISEAFESAVSTMGQLGATITDPADIPSVVDGSLWRCADTSRSLVVAADCKEYLGKYLQNLGGEGGCRSVEDIIVFNTMHSDIEMPPGHYGQEVLERTLLAVNVDSPEYAEAKRDMAMTAGIKGLDAVFEKYDLDVIFMIREGHHSLANMVGYPIG</sequence>
<accession>A0ACC2VA10</accession>